<keyword evidence="3" id="KW-1185">Reference proteome</keyword>
<name>A0A3N0XVS4_ANAGA</name>
<feature type="signal peptide" evidence="1">
    <location>
        <begin position="1"/>
        <end position="33"/>
    </location>
</feature>
<keyword evidence="1" id="KW-0732">Signal</keyword>
<proteinExistence type="predicted"/>
<dbReference type="AlphaFoldDB" id="A0A3N0XVS4"/>
<comment type="caution">
    <text evidence="2">The sequence shown here is derived from an EMBL/GenBank/DDBJ whole genome shotgun (WGS) entry which is preliminary data.</text>
</comment>
<evidence type="ECO:0000313" key="2">
    <source>
        <dbReference type="EMBL" id="ROJ66338.1"/>
    </source>
</evidence>
<accession>A0A3N0XVS4</accession>
<evidence type="ECO:0000313" key="3">
    <source>
        <dbReference type="Proteomes" id="UP000281406"/>
    </source>
</evidence>
<gene>
    <name evidence="2" type="ORF">DPX16_16601</name>
</gene>
<organism evidence="2 3">
    <name type="scientific">Anabarilius grahami</name>
    <name type="common">Kanglang fish</name>
    <name type="synonym">Barilius grahami</name>
    <dbReference type="NCBI Taxonomy" id="495550"/>
    <lineage>
        <taxon>Eukaryota</taxon>
        <taxon>Metazoa</taxon>
        <taxon>Chordata</taxon>
        <taxon>Craniata</taxon>
        <taxon>Vertebrata</taxon>
        <taxon>Euteleostomi</taxon>
        <taxon>Actinopterygii</taxon>
        <taxon>Neopterygii</taxon>
        <taxon>Teleostei</taxon>
        <taxon>Ostariophysi</taxon>
        <taxon>Cypriniformes</taxon>
        <taxon>Xenocyprididae</taxon>
        <taxon>Xenocypridinae</taxon>
        <taxon>Xenocypridinae incertae sedis</taxon>
        <taxon>Anabarilius</taxon>
    </lineage>
</organism>
<dbReference type="Proteomes" id="UP000281406">
    <property type="component" value="Unassembled WGS sequence"/>
</dbReference>
<feature type="chain" id="PRO_5017947055" evidence="1">
    <location>
        <begin position="34"/>
        <end position="120"/>
    </location>
</feature>
<evidence type="ECO:0000256" key="1">
    <source>
        <dbReference type="SAM" id="SignalP"/>
    </source>
</evidence>
<protein>
    <submittedName>
        <fullName evidence="2">Uncharacterized protein</fullName>
    </submittedName>
</protein>
<reference evidence="2 3" key="1">
    <citation type="submission" date="2018-10" db="EMBL/GenBank/DDBJ databases">
        <title>Genome assembly for a Yunnan-Guizhou Plateau 3E fish, Anabarilius grahami (Regan), and its evolutionary and genetic applications.</title>
        <authorList>
            <person name="Jiang W."/>
        </authorList>
    </citation>
    <scope>NUCLEOTIDE SEQUENCE [LARGE SCALE GENOMIC DNA]</scope>
    <source>
        <strain evidence="2">AG-KIZ</strain>
        <tissue evidence="2">Muscle</tissue>
    </source>
</reference>
<sequence>MTWSAGKRLLDSGLSQSVFALTLFLSVVARGQGCPHAVCSGLLKHDSKAHKWDLGFSHRVTLDVVIMKECERAEVSGLSTLGRDPVLALPLLSVFNTFSLFVIHSCRTRKHTPTPERGQI</sequence>
<dbReference type="EMBL" id="RJVU01059775">
    <property type="protein sequence ID" value="ROJ66338.1"/>
    <property type="molecule type" value="Genomic_DNA"/>
</dbReference>